<keyword evidence="1" id="KW-0472">Membrane</keyword>
<keyword evidence="1" id="KW-1133">Transmembrane helix</keyword>
<keyword evidence="1" id="KW-0812">Transmembrane</keyword>
<accession>A0A1X0QIW0</accession>
<protein>
    <submittedName>
        <fullName evidence="2">Uncharacterized protein</fullName>
    </submittedName>
</protein>
<evidence type="ECO:0000313" key="2">
    <source>
        <dbReference type="EMBL" id="ORD99710.1"/>
    </source>
</evidence>
<name>A0A1X0QIW0_9MICR</name>
<sequence>MNTESNNNTETSKSSSKKRFLVALFICLLVLGSIFGFVYWYKQDDEKTRNPQEDPNKLTINLNPSSFFPSNMMPSFE</sequence>
<dbReference type="Proteomes" id="UP000192501">
    <property type="component" value="Unassembled WGS sequence"/>
</dbReference>
<gene>
    <name evidence="2" type="ORF">A0H76_323</name>
</gene>
<evidence type="ECO:0000256" key="1">
    <source>
        <dbReference type="SAM" id="Phobius"/>
    </source>
</evidence>
<dbReference type="VEuPathDB" id="MicrosporidiaDB:A0H76_323"/>
<dbReference type="AlphaFoldDB" id="A0A1X0QIW0"/>
<organism evidence="2 3">
    <name type="scientific">Hepatospora eriocheir</name>
    <dbReference type="NCBI Taxonomy" id="1081669"/>
    <lineage>
        <taxon>Eukaryota</taxon>
        <taxon>Fungi</taxon>
        <taxon>Fungi incertae sedis</taxon>
        <taxon>Microsporidia</taxon>
        <taxon>Hepatosporidae</taxon>
        <taxon>Hepatospora</taxon>
    </lineage>
</organism>
<comment type="caution">
    <text evidence="2">The sequence shown here is derived from an EMBL/GenBank/DDBJ whole genome shotgun (WGS) entry which is preliminary data.</text>
</comment>
<feature type="transmembrane region" description="Helical" evidence="1">
    <location>
        <begin position="20"/>
        <end position="41"/>
    </location>
</feature>
<proteinExistence type="predicted"/>
<dbReference type="EMBL" id="LTAI01000127">
    <property type="protein sequence ID" value="ORD99710.1"/>
    <property type="molecule type" value="Genomic_DNA"/>
</dbReference>
<reference evidence="2 3" key="1">
    <citation type="journal article" date="2017" name="Environ. Microbiol.">
        <title>Decay of the glycolytic pathway and adaptation to intranuclear parasitism within Enterocytozoonidae microsporidia.</title>
        <authorList>
            <person name="Wiredu Boakye D."/>
            <person name="Jaroenlak P."/>
            <person name="Prachumwat A."/>
            <person name="Williams T.A."/>
            <person name="Bateman K.S."/>
            <person name="Itsathitphaisarn O."/>
            <person name="Sritunyalucksana K."/>
            <person name="Paszkiewicz K.H."/>
            <person name="Moore K.A."/>
            <person name="Stentiford G.D."/>
            <person name="Williams B.A."/>
        </authorList>
    </citation>
    <scope>NUCLEOTIDE SEQUENCE [LARGE SCALE GENOMIC DNA]</scope>
    <source>
        <strain evidence="3">canceri</strain>
    </source>
</reference>
<evidence type="ECO:0000313" key="3">
    <source>
        <dbReference type="Proteomes" id="UP000192501"/>
    </source>
</evidence>